<dbReference type="Proteomes" id="UP000610303">
    <property type="component" value="Unassembled WGS sequence"/>
</dbReference>
<dbReference type="EMBL" id="BMRJ01000001">
    <property type="protein sequence ID" value="GGR16704.1"/>
    <property type="molecule type" value="Genomic_DNA"/>
</dbReference>
<dbReference type="RefSeq" id="WP_189083880.1">
    <property type="nucleotide sequence ID" value="NZ_BMRJ01000001.1"/>
</dbReference>
<comment type="similarity">
    <text evidence="1">Belongs to the cycloisomerase 2 family.</text>
</comment>
<keyword evidence="3" id="KW-1185">Reference proteome</keyword>
<gene>
    <name evidence="2" type="ORF">GCM10010196_06810</name>
</gene>
<proteinExistence type="inferred from homology"/>
<dbReference type="PANTHER" id="PTHR30344">
    <property type="entry name" value="6-PHOSPHOGLUCONOLACTONASE-RELATED"/>
    <property type="match status" value="1"/>
</dbReference>
<dbReference type="Gene3D" id="2.130.10.10">
    <property type="entry name" value="YVTN repeat-like/Quinoprotein amine dehydrogenase"/>
    <property type="match status" value="1"/>
</dbReference>
<dbReference type="InterPro" id="IPR050282">
    <property type="entry name" value="Cycloisomerase_2"/>
</dbReference>
<accession>A0A918CCY2</accession>
<evidence type="ECO:0000313" key="2">
    <source>
        <dbReference type="EMBL" id="GGR16704.1"/>
    </source>
</evidence>
<reference evidence="2" key="2">
    <citation type="submission" date="2020-09" db="EMBL/GenBank/DDBJ databases">
        <authorList>
            <person name="Sun Q."/>
            <person name="Ohkuma M."/>
        </authorList>
    </citation>
    <scope>NUCLEOTIDE SEQUENCE</scope>
    <source>
        <strain evidence="2">JCM 3346</strain>
    </source>
</reference>
<comment type="caution">
    <text evidence="2">The sequence shown here is derived from an EMBL/GenBank/DDBJ whole genome shotgun (WGS) entry which is preliminary data.</text>
</comment>
<evidence type="ECO:0000313" key="3">
    <source>
        <dbReference type="Proteomes" id="UP000610303"/>
    </source>
</evidence>
<reference evidence="2" key="1">
    <citation type="journal article" date="2014" name="Int. J. Syst. Evol. Microbiol.">
        <title>Complete genome sequence of Corynebacterium casei LMG S-19264T (=DSM 44701T), isolated from a smear-ripened cheese.</title>
        <authorList>
            <consortium name="US DOE Joint Genome Institute (JGI-PGF)"/>
            <person name="Walter F."/>
            <person name="Albersmeier A."/>
            <person name="Kalinowski J."/>
            <person name="Ruckert C."/>
        </authorList>
    </citation>
    <scope>NUCLEOTIDE SEQUENCE</scope>
    <source>
        <strain evidence="2">JCM 3346</strain>
    </source>
</reference>
<dbReference type="GO" id="GO:0017057">
    <property type="term" value="F:6-phosphogluconolactonase activity"/>
    <property type="evidence" value="ECO:0007669"/>
    <property type="project" value="TreeGrafter"/>
</dbReference>
<name>A0A918CCY2_AGRME</name>
<dbReference type="PANTHER" id="PTHR30344:SF1">
    <property type="entry name" value="6-PHOSPHOGLUCONOLACTONASE"/>
    <property type="match status" value="1"/>
</dbReference>
<dbReference type="InterPro" id="IPR011048">
    <property type="entry name" value="Haem_d1_sf"/>
</dbReference>
<dbReference type="InterPro" id="IPR019405">
    <property type="entry name" value="Lactonase_7-beta_prop"/>
</dbReference>
<protein>
    <recommendedName>
        <fullName evidence="4">6-phosphogluconolactonase</fullName>
    </recommendedName>
</protein>
<dbReference type="SUPFAM" id="SSF51004">
    <property type="entry name" value="C-terminal (heme d1) domain of cytochrome cd1-nitrite reductase"/>
    <property type="match status" value="1"/>
</dbReference>
<dbReference type="Pfam" id="PF10282">
    <property type="entry name" value="Lactonase"/>
    <property type="match status" value="1"/>
</dbReference>
<evidence type="ECO:0008006" key="4">
    <source>
        <dbReference type="Google" id="ProtNLM"/>
    </source>
</evidence>
<evidence type="ECO:0000256" key="1">
    <source>
        <dbReference type="ARBA" id="ARBA00005564"/>
    </source>
</evidence>
<dbReference type="InterPro" id="IPR015943">
    <property type="entry name" value="WD40/YVTN_repeat-like_dom_sf"/>
</dbReference>
<organism evidence="2 3">
    <name type="scientific">Agromyces mediolanus</name>
    <name type="common">Corynebacterium mediolanum</name>
    <dbReference type="NCBI Taxonomy" id="41986"/>
    <lineage>
        <taxon>Bacteria</taxon>
        <taxon>Bacillati</taxon>
        <taxon>Actinomycetota</taxon>
        <taxon>Actinomycetes</taxon>
        <taxon>Micrococcales</taxon>
        <taxon>Microbacteriaceae</taxon>
        <taxon>Agromyces</taxon>
    </lineage>
</organism>
<sequence length="342" mass="34970">MSGEPTVFWVGASTTGGLGSPASGVRRLEVDAQGGWQLDEPIAVGANPMFLTLRGDRLAVAHELAPGGVSAWSVQADGRGLAPLAELGPADGDPCHLAISPDGAWALAANYSGGSVTSHPIGGSVPAAAVARAAFTGSGPDAQRQESSHLHQIVFDGTTALGPDLGADRIRLLELDEARGELLEAGEIAVHAGAGPRHLVVSGRLALVANELDRTVSVLDLDARAELGWSPVDEGVTPRGLGVSAIRLTRGGVVLVGDRDADALAGLRLDRAARTLEHVASVTTGGIHPRDLELTHDERFALVADQGSDSIAIVALDAEGVPQELVDTVPTPAPACLARAPR</sequence>
<dbReference type="AlphaFoldDB" id="A0A918CCY2"/>